<proteinExistence type="inferred from homology"/>
<dbReference type="InterPro" id="IPR002477">
    <property type="entry name" value="Peptidoglycan-bd-like"/>
</dbReference>
<evidence type="ECO:0000259" key="6">
    <source>
        <dbReference type="PROSITE" id="PS51935"/>
    </source>
</evidence>
<dbReference type="RefSeq" id="WP_089061660.1">
    <property type="nucleotide sequence ID" value="NZ_CP022315.1"/>
</dbReference>
<organism evidence="7 8">
    <name type="scientific">Virgibacillus phasianinus</name>
    <dbReference type="NCBI Taxonomy" id="2017483"/>
    <lineage>
        <taxon>Bacteria</taxon>
        <taxon>Bacillati</taxon>
        <taxon>Bacillota</taxon>
        <taxon>Bacilli</taxon>
        <taxon>Bacillales</taxon>
        <taxon>Bacillaceae</taxon>
        <taxon>Virgibacillus</taxon>
    </lineage>
</organism>
<evidence type="ECO:0000256" key="2">
    <source>
        <dbReference type="ARBA" id="ARBA00022670"/>
    </source>
</evidence>
<dbReference type="AlphaFoldDB" id="A0A220U2T1"/>
<dbReference type="Gene3D" id="3.90.1720.10">
    <property type="entry name" value="endopeptidase domain like (from Nostoc punctiforme)"/>
    <property type="match status" value="1"/>
</dbReference>
<dbReference type="KEGG" id="vil:CFK37_09655"/>
<evidence type="ECO:0000256" key="4">
    <source>
        <dbReference type="ARBA" id="ARBA00022807"/>
    </source>
</evidence>
<dbReference type="GO" id="GO:0008234">
    <property type="term" value="F:cysteine-type peptidase activity"/>
    <property type="evidence" value="ECO:0007669"/>
    <property type="project" value="UniProtKB-KW"/>
</dbReference>
<dbReference type="OrthoDB" id="9813368at2"/>
<dbReference type="InterPro" id="IPR000064">
    <property type="entry name" value="NLP_P60_dom"/>
</dbReference>
<evidence type="ECO:0000313" key="7">
    <source>
        <dbReference type="EMBL" id="ASK62400.1"/>
    </source>
</evidence>
<feature type="domain" description="NlpC/P60" evidence="6">
    <location>
        <begin position="150"/>
        <end position="273"/>
    </location>
</feature>
<dbReference type="GO" id="GO:0006508">
    <property type="term" value="P:proteolysis"/>
    <property type="evidence" value="ECO:0007669"/>
    <property type="project" value="UniProtKB-KW"/>
</dbReference>
<dbReference type="Proteomes" id="UP000198312">
    <property type="component" value="Chromosome"/>
</dbReference>
<dbReference type="EMBL" id="CP022315">
    <property type="protein sequence ID" value="ASK62400.1"/>
    <property type="molecule type" value="Genomic_DNA"/>
</dbReference>
<dbReference type="InterPro" id="IPR051202">
    <property type="entry name" value="Peptidase_C40"/>
</dbReference>
<dbReference type="Pfam" id="PF01471">
    <property type="entry name" value="PG_binding_1"/>
    <property type="match status" value="1"/>
</dbReference>
<evidence type="ECO:0000313" key="8">
    <source>
        <dbReference type="Proteomes" id="UP000198312"/>
    </source>
</evidence>
<keyword evidence="2" id="KW-0645">Protease</keyword>
<gene>
    <name evidence="7" type="ORF">CFK37_09655</name>
</gene>
<feature type="signal peptide" evidence="5">
    <location>
        <begin position="1"/>
        <end position="28"/>
    </location>
</feature>
<dbReference type="InterPro" id="IPR038765">
    <property type="entry name" value="Papain-like_cys_pep_sf"/>
</dbReference>
<feature type="chain" id="PRO_5038661274" evidence="5">
    <location>
        <begin position="29"/>
        <end position="273"/>
    </location>
</feature>
<dbReference type="Pfam" id="PF00877">
    <property type="entry name" value="NLPC_P60"/>
    <property type="match status" value="1"/>
</dbReference>
<keyword evidence="8" id="KW-1185">Reference proteome</keyword>
<keyword evidence="4" id="KW-0788">Thiol protease</keyword>
<dbReference type="InterPro" id="IPR036365">
    <property type="entry name" value="PGBD-like_sf"/>
</dbReference>
<reference evidence="7 8" key="1">
    <citation type="submission" date="2017-07" db="EMBL/GenBank/DDBJ databases">
        <title>Virgibacillus sp. LM2416.</title>
        <authorList>
            <person name="Tak E.J."/>
            <person name="Bae J.-W."/>
        </authorList>
    </citation>
    <scope>NUCLEOTIDE SEQUENCE [LARGE SCALE GENOMIC DNA]</scope>
    <source>
        <strain evidence="7 8">LM2416</strain>
    </source>
</reference>
<keyword evidence="3" id="KW-0378">Hydrolase</keyword>
<dbReference type="SUPFAM" id="SSF47090">
    <property type="entry name" value="PGBD-like"/>
    <property type="match status" value="1"/>
</dbReference>
<name>A0A220U2T1_9BACI</name>
<dbReference type="Gene3D" id="1.10.101.10">
    <property type="entry name" value="PGBD-like superfamily/PGBD"/>
    <property type="match status" value="1"/>
</dbReference>
<protein>
    <submittedName>
        <fullName evidence="7">Cell wall-binding protein</fullName>
    </submittedName>
</protein>
<comment type="similarity">
    <text evidence="1">Belongs to the peptidase C40 family.</text>
</comment>
<dbReference type="SUPFAM" id="SSF54001">
    <property type="entry name" value="Cysteine proteinases"/>
    <property type="match status" value="1"/>
</dbReference>
<evidence type="ECO:0000256" key="1">
    <source>
        <dbReference type="ARBA" id="ARBA00007074"/>
    </source>
</evidence>
<dbReference type="PROSITE" id="PS51935">
    <property type="entry name" value="NLPC_P60"/>
    <property type="match status" value="1"/>
</dbReference>
<accession>A0A220U2T1</accession>
<dbReference type="PANTHER" id="PTHR47053:SF1">
    <property type="entry name" value="MUREIN DD-ENDOPEPTIDASE MEPH-RELATED"/>
    <property type="match status" value="1"/>
</dbReference>
<dbReference type="InterPro" id="IPR036366">
    <property type="entry name" value="PGBDSf"/>
</dbReference>
<keyword evidence="5" id="KW-0732">Signal</keyword>
<evidence type="ECO:0000256" key="3">
    <source>
        <dbReference type="ARBA" id="ARBA00022801"/>
    </source>
</evidence>
<sequence>MENKKHSIGKYIGATAFVTSLAFTPVVAGSVFAHGAAPDNGNTGNEEVVVPTVTVSSGLISAGDRGEAVSDVQSVLNNNGYDLNVDGIFGPITNDAVRDFQQDNDLLVDGIVGPHTKKALNTSDHTNEQGITITEAPEQKTESEVVDTPADSQSDIVSIAESLVGTPYTFGGTTPQEGFDSSGFINYVFEQVGIPLDRTHAEMWENNGTHVDSPSPGDVVFFEDTYKDGISHSGIYIGNNKMIHAGTEETGVEVTSLDADYWQSRYVGAKSFQ</sequence>
<evidence type="ECO:0000256" key="5">
    <source>
        <dbReference type="SAM" id="SignalP"/>
    </source>
</evidence>
<dbReference type="PANTHER" id="PTHR47053">
    <property type="entry name" value="MUREIN DD-ENDOPEPTIDASE MEPH-RELATED"/>
    <property type="match status" value="1"/>
</dbReference>